<dbReference type="PROSITE" id="PS51898">
    <property type="entry name" value="TYR_RECOMBINASE"/>
    <property type="match status" value="1"/>
</dbReference>
<dbReference type="InterPro" id="IPR004107">
    <property type="entry name" value="Integrase_SAM-like_N"/>
</dbReference>
<dbReference type="SUPFAM" id="SSF56349">
    <property type="entry name" value="DNA breaking-rejoining enzymes"/>
    <property type="match status" value="1"/>
</dbReference>
<feature type="domain" description="Core-binding (CB)" evidence="13">
    <location>
        <begin position="9"/>
        <end position="97"/>
    </location>
</feature>
<evidence type="ECO:0000313" key="14">
    <source>
        <dbReference type="EMBL" id="BDQ35951.1"/>
    </source>
</evidence>
<feature type="domain" description="Tyr recombinase" evidence="12">
    <location>
        <begin position="118"/>
        <end position="300"/>
    </location>
</feature>
<evidence type="ECO:0000256" key="6">
    <source>
        <dbReference type="ARBA" id="ARBA00022908"/>
    </source>
</evidence>
<dbReference type="InterPro" id="IPR010998">
    <property type="entry name" value="Integrase_recombinase_N"/>
</dbReference>
<sequence length="319" mass="36420">MSSTNEKRNQQGEIVQGFLAFLAVEKGYSNATIRSYGTDLEQFQVHLKTKKRTLEKPERVTRDHVRGFLAELHRRQLSKASMGRKLSSLRAYFKYLLRHKQIVKDPMAGIRNPKQEKRHPQLLNVDQAVSMMEAAVEPDPEGLRDIALAEVLYGSGLRISEAIGLDMNDVDSDVIRVVGKGNKERIVPLSDAAIKRIRRYMEQRHAFIKDDYSEQALFLSVRAGKRLDRRQANRVIAKLGKLAGLPKDVHPHMLRHSFATHMLEAGADLRSVQELLGHENLTTTQRYTHLDMQHIMQVYDSAHPRAGVNETKKKNNDTE</sequence>
<dbReference type="Pfam" id="PF02899">
    <property type="entry name" value="Phage_int_SAM_1"/>
    <property type="match status" value="1"/>
</dbReference>
<evidence type="ECO:0000256" key="9">
    <source>
        <dbReference type="ARBA" id="ARBA00023306"/>
    </source>
</evidence>
<evidence type="ECO:0000256" key="1">
    <source>
        <dbReference type="ARBA" id="ARBA00004496"/>
    </source>
</evidence>
<dbReference type="InterPro" id="IPR050090">
    <property type="entry name" value="Tyrosine_recombinase_XerCD"/>
</dbReference>
<feature type="active site" evidence="10">
    <location>
        <position position="158"/>
    </location>
</feature>
<dbReference type="InterPro" id="IPR013762">
    <property type="entry name" value="Integrase-like_cat_sf"/>
</dbReference>
<keyword evidence="3 10" id="KW-0963">Cytoplasm</keyword>
<dbReference type="PANTHER" id="PTHR30349">
    <property type="entry name" value="PHAGE INTEGRASE-RELATED"/>
    <property type="match status" value="1"/>
</dbReference>
<comment type="subunit">
    <text evidence="10">Forms a cyclic heterotetrameric complex composed of two molecules of XerC and two molecules of XerD.</text>
</comment>
<evidence type="ECO:0000256" key="8">
    <source>
        <dbReference type="ARBA" id="ARBA00023172"/>
    </source>
</evidence>
<feature type="active site" evidence="10">
    <location>
        <position position="255"/>
    </location>
</feature>
<accession>A0ABM8AXC1</accession>
<dbReference type="RefSeq" id="WP_281761880.1">
    <property type="nucleotide sequence ID" value="NZ_AP026709.1"/>
</dbReference>
<evidence type="ECO:0000259" key="13">
    <source>
        <dbReference type="PROSITE" id="PS51900"/>
    </source>
</evidence>
<gene>
    <name evidence="14" type="primary">xerD</name>
    <name evidence="10" type="synonym">xerC</name>
    <name evidence="14" type="ORF">SYK_03110</name>
</gene>
<dbReference type="InterPro" id="IPR023009">
    <property type="entry name" value="Tyrosine_recombinase_XerC/XerD"/>
</dbReference>
<dbReference type="HAMAP" id="MF_01808">
    <property type="entry name" value="Recomb_XerC_XerD"/>
    <property type="match status" value="1"/>
</dbReference>
<feature type="active site" description="O-(3'-phospho-DNA)-tyrosine intermediate" evidence="10">
    <location>
        <position position="287"/>
    </location>
</feature>
<evidence type="ECO:0000313" key="15">
    <source>
        <dbReference type="Proteomes" id="UP001317742"/>
    </source>
</evidence>
<dbReference type="InterPro" id="IPR002104">
    <property type="entry name" value="Integrase_catalytic"/>
</dbReference>
<feature type="active site" evidence="10">
    <location>
        <position position="180"/>
    </location>
</feature>
<dbReference type="NCBIfam" id="NF001399">
    <property type="entry name" value="PRK00283.1"/>
    <property type="match status" value="1"/>
</dbReference>
<comment type="similarity">
    <text evidence="2 10">Belongs to the 'phage' integrase family. XerC subfamily.</text>
</comment>
<name>A0ABM8AXC1_9BACT</name>
<keyword evidence="5 10" id="KW-0159">Chromosome partition</keyword>
<proteinExistence type="inferred from homology"/>
<dbReference type="Pfam" id="PF00589">
    <property type="entry name" value="Phage_integrase"/>
    <property type="match status" value="1"/>
</dbReference>
<dbReference type="Gene3D" id="1.10.150.130">
    <property type="match status" value="1"/>
</dbReference>
<dbReference type="Gene3D" id="1.10.443.10">
    <property type="entry name" value="Intergrase catalytic core"/>
    <property type="match status" value="1"/>
</dbReference>
<dbReference type="CDD" id="cd00798">
    <property type="entry name" value="INT_XerDC_C"/>
    <property type="match status" value="1"/>
</dbReference>
<keyword evidence="6 10" id="KW-0229">DNA integration</keyword>
<protein>
    <recommendedName>
        <fullName evidence="10 11">Tyrosine recombinase XerC</fullName>
    </recommendedName>
</protein>
<evidence type="ECO:0000256" key="2">
    <source>
        <dbReference type="ARBA" id="ARBA00006657"/>
    </source>
</evidence>
<dbReference type="Proteomes" id="UP001317742">
    <property type="component" value="Chromosome"/>
</dbReference>
<evidence type="ECO:0000256" key="10">
    <source>
        <dbReference type="HAMAP-Rule" id="MF_01808"/>
    </source>
</evidence>
<dbReference type="NCBIfam" id="NF040815">
    <property type="entry name" value="recomb_XerA_Arch"/>
    <property type="match status" value="1"/>
</dbReference>
<dbReference type="InterPro" id="IPR011931">
    <property type="entry name" value="Recomb_XerC"/>
</dbReference>
<organism evidence="14 15">
    <name type="scientific">Pseudodesulfovibrio nedwellii</name>
    <dbReference type="NCBI Taxonomy" id="2973072"/>
    <lineage>
        <taxon>Bacteria</taxon>
        <taxon>Pseudomonadati</taxon>
        <taxon>Thermodesulfobacteriota</taxon>
        <taxon>Desulfovibrionia</taxon>
        <taxon>Desulfovibrionales</taxon>
        <taxon>Desulfovibrionaceae</taxon>
    </lineage>
</organism>
<evidence type="ECO:0000256" key="11">
    <source>
        <dbReference type="NCBIfam" id="TIGR02224"/>
    </source>
</evidence>
<dbReference type="PANTHER" id="PTHR30349:SF81">
    <property type="entry name" value="TYROSINE RECOMBINASE XERC"/>
    <property type="match status" value="1"/>
</dbReference>
<dbReference type="InterPro" id="IPR011010">
    <property type="entry name" value="DNA_brk_join_enz"/>
</dbReference>
<dbReference type="InterPro" id="IPR044068">
    <property type="entry name" value="CB"/>
</dbReference>
<feature type="active site" evidence="10">
    <location>
        <position position="278"/>
    </location>
</feature>
<feature type="active site" evidence="10">
    <location>
        <position position="252"/>
    </location>
</feature>
<keyword evidence="4 10" id="KW-0132">Cell division</keyword>
<keyword evidence="9 10" id="KW-0131">Cell cycle</keyword>
<comment type="function">
    <text evidence="10">Site-specific tyrosine recombinase, which acts by catalyzing the cutting and rejoining of the recombining DNA molecules. The XerC-XerD complex is essential to convert dimers of the bacterial chromosome into monomers to permit their segregation at cell division. It also contributes to the segregational stability of plasmids.</text>
</comment>
<comment type="subcellular location">
    <subcellularLocation>
        <location evidence="1 10">Cytoplasm</location>
    </subcellularLocation>
</comment>
<keyword evidence="8 10" id="KW-0233">DNA recombination</keyword>
<evidence type="ECO:0000256" key="3">
    <source>
        <dbReference type="ARBA" id="ARBA00022490"/>
    </source>
</evidence>
<evidence type="ECO:0000256" key="4">
    <source>
        <dbReference type="ARBA" id="ARBA00022618"/>
    </source>
</evidence>
<reference evidence="14 15" key="1">
    <citation type="submission" date="2022-08" db="EMBL/GenBank/DDBJ databases">
        <title>Genome Sequence of the sulphate-reducing bacterium, Pseudodesulfovibrio sp. SYK.</title>
        <authorList>
            <person name="Kondo R."/>
            <person name="Kataoka T."/>
        </authorList>
    </citation>
    <scope>NUCLEOTIDE SEQUENCE [LARGE SCALE GENOMIC DNA]</scope>
    <source>
        <strain evidence="14 15">SYK</strain>
    </source>
</reference>
<dbReference type="EMBL" id="AP026709">
    <property type="protein sequence ID" value="BDQ35951.1"/>
    <property type="molecule type" value="Genomic_DNA"/>
</dbReference>
<evidence type="ECO:0000256" key="5">
    <source>
        <dbReference type="ARBA" id="ARBA00022829"/>
    </source>
</evidence>
<evidence type="ECO:0000256" key="7">
    <source>
        <dbReference type="ARBA" id="ARBA00023125"/>
    </source>
</evidence>
<evidence type="ECO:0000259" key="12">
    <source>
        <dbReference type="PROSITE" id="PS51898"/>
    </source>
</evidence>
<dbReference type="NCBIfam" id="TIGR02224">
    <property type="entry name" value="recomb_XerC"/>
    <property type="match status" value="1"/>
</dbReference>
<keyword evidence="7 10" id="KW-0238">DNA-binding</keyword>
<dbReference type="PROSITE" id="PS51900">
    <property type="entry name" value="CB"/>
    <property type="match status" value="1"/>
</dbReference>
<keyword evidence="15" id="KW-1185">Reference proteome</keyword>